<name>A0A6L4WU24_9BACT</name>
<evidence type="ECO:0000313" key="5">
    <source>
        <dbReference type="EMBL" id="KAB7892106.1"/>
    </source>
</evidence>
<organism evidence="4 7">
    <name type="scientific">Poseidonibacter ostreae</name>
    <dbReference type="NCBI Taxonomy" id="2654171"/>
    <lineage>
        <taxon>Bacteria</taxon>
        <taxon>Pseudomonadati</taxon>
        <taxon>Campylobacterota</taxon>
        <taxon>Epsilonproteobacteria</taxon>
        <taxon>Campylobacterales</taxon>
        <taxon>Arcobacteraceae</taxon>
        <taxon>Poseidonibacter</taxon>
    </lineage>
</organism>
<proteinExistence type="inferred from homology"/>
<evidence type="ECO:0000256" key="3">
    <source>
        <dbReference type="SAM" id="SignalP"/>
    </source>
</evidence>
<feature type="signal peptide" evidence="3">
    <location>
        <begin position="1"/>
        <end position="19"/>
    </location>
</feature>
<dbReference type="EMBL" id="WFKJ01000008">
    <property type="protein sequence ID" value="KAB7892106.1"/>
    <property type="molecule type" value="Genomic_DNA"/>
</dbReference>
<dbReference type="InterPro" id="IPR010131">
    <property type="entry name" value="MdtP/NodT-like"/>
</dbReference>
<dbReference type="RefSeq" id="WP_152188648.1">
    <property type="nucleotide sequence ID" value="NZ_WFKI01000003.1"/>
</dbReference>
<evidence type="ECO:0000313" key="4">
    <source>
        <dbReference type="EMBL" id="KAB7889685.1"/>
    </source>
</evidence>
<accession>A0A6L4WU24</accession>
<keyword evidence="2" id="KW-0175">Coiled coil</keyword>
<dbReference type="Proteomes" id="UP000461010">
    <property type="component" value="Unassembled WGS sequence"/>
</dbReference>
<reference evidence="6 7" key="1">
    <citation type="submission" date="2019-10" db="EMBL/GenBank/DDBJ databases">
        <title>Poseidonibacter ostreae sp. nov., isolated from the gut of the Ostrea denselamellosa.</title>
        <authorList>
            <person name="Choi A."/>
        </authorList>
    </citation>
    <scope>NUCLEOTIDE SEQUENCE [LARGE SCALE GENOMIC DNA]</scope>
    <source>
        <strain evidence="4 7">SJOD-M-33</strain>
        <strain evidence="5 6">SJOD-M-5</strain>
    </source>
</reference>
<comment type="caution">
    <text evidence="4">The sequence shown here is derived from an EMBL/GenBank/DDBJ whole genome shotgun (WGS) entry which is preliminary data.</text>
</comment>
<feature type="chain" id="PRO_5026811703" description="TolC family protein" evidence="3">
    <location>
        <begin position="20"/>
        <end position="398"/>
    </location>
</feature>
<protein>
    <recommendedName>
        <fullName evidence="8">TolC family protein</fullName>
    </recommendedName>
</protein>
<evidence type="ECO:0000256" key="2">
    <source>
        <dbReference type="SAM" id="Coils"/>
    </source>
</evidence>
<sequence>MKKVAIALSFAISSSFALSLDEIVDTALKNNQNLKSIQSSINVADENINLSRKWMNPTLTLGVNDIHFDEPFKRDQEAMQAQYIGFSQVIPVGNKLDIKEEISQKDKTIAALQLEDTKLILKSKIYEISYNILILERKLELLKKYEQNIKKIEKLSQGLYSLGKSSQNEILSAKIAYSNVQIQKQNLKNMIDNLYLKLEQISYKKIDTIDASLEVGKLVLNMDIQNHPKIKIQEEKIGKFNELSKLELEKQKGDIKVNVAYFNRDSKFKDYANISVNIPLSIYKTEKVKALKQKIKAKEERNRLEDIKQNFKIELMSLENNINSAYKNYSMIHETIIPLKQKMQKNLENYNSFSSIKPQMIIQNLNELISYELKSYEQLEKYYSNYSKSKYYRYKALK</sequence>
<dbReference type="Pfam" id="PF02321">
    <property type="entry name" value="OEP"/>
    <property type="match status" value="1"/>
</dbReference>
<dbReference type="EMBL" id="WFKK01000011">
    <property type="protein sequence ID" value="KAB7889685.1"/>
    <property type="molecule type" value="Genomic_DNA"/>
</dbReference>
<keyword evidence="6" id="KW-1185">Reference proteome</keyword>
<feature type="coiled-coil region" evidence="2">
    <location>
        <begin position="135"/>
        <end position="197"/>
    </location>
</feature>
<dbReference type="SUPFAM" id="SSF56954">
    <property type="entry name" value="Outer membrane efflux proteins (OEP)"/>
    <property type="match status" value="1"/>
</dbReference>
<dbReference type="AlphaFoldDB" id="A0A6L4WU24"/>
<dbReference type="Gene3D" id="1.20.1600.10">
    <property type="entry name" value="Outer membrane efflux proteins (OEP)"/>
    <property type="match status" value="1"/>
</dbReference>
<comment type="similarity">
    <text evidence="1">Belongs to the outer membrane factor (OMF) (TC 1.B.17) family.</text>
</comment>
<dbReference type="GO" id="GO:0015562">
    <property type="term" value="F:efflux transmembrane transporter activity"/>
    <property type="evidence" value="ECO:0007669"/>
    <property type="project" value="InterPro"/>
</dbReference>
<evidence type="ECO:0008006" key="8">
    <source>
        <dbReference type="Google" id="ProtNLM"/>
    </source>
</evidence>
<dbReference type="Proteomes" id="UP000472839">
    <property type="component" value="Unassembled WGS sequence"/>
</dbReference>
<evidence type="ECO:0000256" key="1">
    <source>
        <dbReference type="ARBA" id="ARBA00007613"/>
    </source>
</evidence>
<feature type="coiled-coil region" evidence="2">
    <location>
        <begin position="287"/>
        <end position="328"/>
    </location>
</feature>
<dbReference type="PANTHER" id="PTHR30203:SF24">
    <property type="entry name" value="BLR4935 PROTEIN"/>
    <property type="match status" value="1"/>
</dbReference>
<keyword evidence="3" id="KW-0732">Signal</keyword>
<evidence type="ECO:0000313" key="7">
    <source>
        <dbReference type="Proteomes" id="UP000472839"/>
    </source>
</evidence>
<dbReference type="InterPro" id="IPR003423">
    <property type="entry name" value="OMP_efflux"/>
</dbReference>
<gene>
    <name evidence="5" type="ORF">GBG18_04080</name>
    <name evidence="4" type="ORF">GBG19_05615</name>
</gene>
<dbReference type="PANTHER" id="PTHR30203">
    <property type="entry name" value="OUTER MEMBRANE CATION EFFLUX PROTEIN"/>
    <property type="match status" value="1"/>
</dbReference>
<evidence type="ECO:0000313" key="6">
    <source>
        <dbReference type="Proteomes" id="UP000461010"/>
    </source>
</evidence>